<dbReference type="Proteomes" id="UP000316621">
    <property type="component" value="Chromosome 3"/>
</dbReference>
<proteinExistence type="predicted"/>
<organism evidence="1 2">
    <name type="scientific">Papaver somniferum</name>
    <name type="common">Opium poppy</name>
    <dbReference type="NCBI Taxonomy" id="3469"/>
    <lineage>
        <taxon>Eukaryota</taxon>
        <taxon>Viridiplantae</taxon>
        <taxon>Streptophyta</taxon>
        <taxon>Embryophyta</taxon>
        <taxon>Tracheophyta</taxon>
        <taxon>Spermatophyta</taxon>
        <taxon>Magnoliopsida</taxon>
        <taxon>Ranunculales</taxon>
        <taxon>Papaveraceae</taxon>
        <taxon>Papaveroideae</taxon>
        <taxon>Papaver</taxon>
    </lineage>
</organism>
<gene>
    <name evidence="1" type="ORF">C5167_013295</name>
</gene>
<sequence length="42" mass="5167">MKRLAGIDEYVEDQEEWVVLQFEFDRFLVKYSSKNKPEKENK</sequence>
<reference evidence="1 2" key="1">
    <citation type="journal article" date="2018" name="Science">
        <title>The opium poppy genome and morphinan production.</title>
        <authorList>
            <person name="Guo L."/>
            <person name="Winzer T."/>
            <person name="Yang X."/>
            <person name="Li Y."/>
            <person name="Ning Z."/>
            <person name="He Z."/>
            <person name="Teodor R."/>
            <person name="Lu Y."/>
            <person name="Bowser T.A."/>
            <person name="Graham I.A."/>
            <person name="Ye K."/>
        </authorList>
    </citation>
    <scope>NUCLEOTIDE SEQUENCE [LARGE SCALE GENOMIC DNA]</scope>
    <source>
        <strain evidence="2">cv. HN1</strain>
        <tissue evidence="1">Leaves</tissue>
    </source>
</reference>
<name>A0A4Y7J0U3_PAPSO</name>
<dbReference type="AlphaFoldDB" id="A0A4Y7J0U3"/>
<evidence type="ECO:0000313" key="1">
    <source>
        <dbReference type="EMBL" id="RZC54437.1"/>
    </source>
</evidence>
<evidence type="ECO:0000313" key="2">
    <source>
        <dbReference type="Proteomes" id="UP000316621"/>
    </source>
</evidence>
<protein>
    <submittedName>
        <fullName evidence="1">Uncharacterized protein</fullName>
    </submittedName>
</protein>
<accession>A0A4Y7J0U3</accession>
<dbReference type="Gramene" id="RZC54437">
    <property type="protein sequence ID" value="RZC54437"/>
    <property type="gene ID" value="C5167_013295"/>
</dbReference>
<dbReference type="EMBL" id="CM010717">
    <property type="protein sequence ID" value="RZC54437.1"/>
    <property type="molecule type" value="Genomic_DNA"/>
</dbReference>
<keyword evidence="2" id="KW-1185">Reference proteome</keyword>